<dbReference type="Proteomes" id="UP000241394">
    <property type="component" value="Chromosome LG1"/>
</dbReference>
<dbReference type="Pfam" id="PF01569">
    <property type="entry name" value="PAP2"/>
    <property type="match status" value="1"/>
</dbReference>
<dbReference type="EMBL" id="NKQK01000001">
    <property type="protein sequence ID" value="PSS36285.1"/>
    <property type="molecule type" value="Genomic_DNA"/>
</dbReference>
<evidence type="ECO:0000313" key="10">
    <source>
        <dbReference type="EMBL" id="PSS36285.1"/>
    </source>
</evidence>
<dbReference type="SMART" id="SM00014">
    <property type="entry name" value="acidPPc"/>
    <property type="match status" value="1"/>
</dbReference>
<keyword evidence="2 8" id="KW-0812">Transmembrane</keyword>
<evidence type="ECO:0000256" key="1">
    <source>
        <dbReference type="ARBA" id="ARBA00004477"/>
    </source>
</evidence>
<comment type="similarity">
    <text evidence="7">Belongs to the type 2 lipid phosphate phosphatase family.</text>
</comment>
<feature type="transmembrane region" description="Helical" evidence="8">
    <location>
        <begin position="6"/>
        <end position="27"/>
    </location>
</feature>
<feature type="transmembrane region" description="Helical" evidence="8">
    <location>
        <begin position="172"/>
        <end position="193"/>
    </location>
</feature>
<keyword evidence="11" id="KW-1185">Reference proteome</keyword>
<dbReference type="CDD" id="cd03388">
    <property type="entry name" value="PAP2_SPPase1"/>
    <property type="match status" value="1"/>
</dbReference>
<evidence type="ECO:0000256" key="4">
    <source>
        <dbReference type="ARBA" id="ARBA00022824"/>
    </source>
</evidence>
<dbReference type="STRING" id="1590841.A0A2R6S1X6"/>
<dbReference type="GO" id="GO:0042392">
    <property type="term" value="F:sphingosine-1-phosphate phosphatase activity"/>
    <property type="evidence" value="ECO:0007669"/>
    <property type="project" value="TreeGrafter"/>
</dbReference>
<dbReference type="InterPro" id="IPR036938">
    <property type="entry name" value="PAP2/HPO_sf"/>
</dbReference>
<dbReference type="OrthoDB" id="301434at2759"/>
<keyword evidence="6 8" id="KW-0472">Membrane</keyword>
<dbReference type="Gene3D" id="1.20.144.10">
    <property type="entry name" value="Phosphatidic acid phosphatase type 2/haloperoxidase"/>
    <property type="match status" value="1"/>
</dbReference>
<evidence type="ECO:0000256" key="3">
    <source>
        <dbReference type="ARBA" id="ARBA00022801"/>
    </source>
</evidence>
<evidence type="ECO:0000256" key="2">
    <source>
        <dbReference type="ARBA" id="ARBA00022692"/>
    </source>
</evidence>
<organism evidence="10 11">
    <name type="scientific">Actinidia chinensis var. chinensis</name>
    <name type="common">Chinese soft-hair kiwi</name>
    <dbReference type="NCBI Taxonomy" id="1590841"/>
    <lineage>
        <taxon>Eukaryota</taxon>
        <taxon>Viridiplantae</taxon>
        <taxon>Streptophyta</taxon>
        <taxon>Embryophyta</taxon>
        <taxon>Tracheophyta</taxon>
        <taxon>Spermatophyta</taxon>
        <taxon>Magnoliopsida</taxon>
        <taxon>eudicotyledons</taxon>
        <taxon>Gunneridae</taxon>
        <taxon>Pentapetalae</taxon>
        <taxon>asterids</taxon>
        <taxon>Ericales</taxon>
        <taxon>Actinidiaceae</taxon>
        <taxon>Actinidia</taxon>
    </lineage>
</organism>
<evidence type="ECO:0000313" key="11">
    <source>
        <dbReference type="Proteomes" id="UP000241394"/>
    </source>
</evidence>
<proteinExistence type="inferred from homology"/>
<dbReference type="PANTHER" id="PTHR14969">
    <property type="entry name" value="SPHINGOSINE-1-PHOSPHATE PHOSPHOHYDROLASE"/>
    <property type="match status" value="1"/>
</dbReference>
<evidence type="ECO:0000256" key="7">
    <source>
        <dbReference type="ARBA" id="ARBA00038324"/>
    </source>
</evidence>
<evidence type="ECO:0000256" key="6">
    <source>
        <dbReference type="ARBA" id="ARBA00023136"/>
    </source>
</evidence>
<dbReference type="InterPro" id="IPR000326">
    <property type="entry name" value="PAP2/HPO"/>
</dbReference>
<evidence type="ECO:0000259" key="9">
    <source>
        <dbReference type="SMART" id="SM00014"/>
    </source>
</evidence>
<feature type="transmembrane region" description="Helical" evidence="8">
    <location>
        <begin position="299"/>
        <end position="317"/>
    </location>
</feature>
<feature type="transmembrane region" description="Helical" evidence="8">
    <location>
        <begin position="226"/>
        <end position="248"/>
    </location>
</feature>
<keyword evidence="4" id="KW-0256">Endoplasmic reticulum</keyword>
<sequence length="406" mass="45114">MWSIPGWQVAFLGGIGSWIVISSMLNVTQKLRSLTQPWVTRHVISGTSIILQIQKYQHGCLDAFFSVLSCVVSVPFYTAFLPLLFWSGHGKLARQMTILMAFCDYLGNCIKDVVSAPRPSCPPVRRVTATEDEKENAMEYGLPSSHTLNTVCLSGYLLHYVISYTGCNDASMLFVGFTVVCLFVCLVSLGRIYLGMHSFVDIIGGLAFGMVVLAFWLRVHDYIDEFVVSGENVASFWAILSFLLLFAYPTPEVPTPSFEYHTAFNGVALGIVTGIQQAYHQFHHNAPRIFTPQLTIPTFVGRMLVGIPTILLVKFCCKALTKWSLPITANALGIRIRSTSYVPALCASKTGKKSDEKRQSGHLRKLFFFSSQDSFDVDTGIRFLQYAGLAWSVVDLVPSLFSHLNL</sequence>
<dbReference type="GO" id="GO:0005789">
    <property type="term" value="C:endoplasmic reticulum membrane"/>
    <property type="evidence" value="ECO:0007669"/>
    <property type="project" value="UniProtKB-SubCell"/>
</dbReference>
<evidence type="ECO:0000256" key="8">
    <source>
        <dbReference type="SAM" id="Phobius"/>
    </source>
</evidence>
<gene>
    <name evidence="10" type="ORF">CEY00_Acc00795</name>
</gene>
<dbReference type="InParanoid" id="A0A2R6S1X6"/>
<comment type="caution">
    <text evidence="10">The sequence shown here is derived from an EMBL/GenBank/DDBJ whole genome shotgun (WGS) entry which is preliminary data.</text>
</comment>
<protein>
    <submittedName>
        <fullName evidence="10">Lipid phosphate phosphatase</fullName>
    </submittedName>
</protein>
<name>A0A2R6S1X6_ACTCC</name>
<dbReference type="SUPFAM" id="SSF48317">
    <property type="entry name" value="Acid phosphatase/Vanadium-dependent haloperoxidase"/>
    <property type="match status" value="1"/>
</dbReference>
<keyword evidence="5 8" id="KW-1133">Transmembrane helix</keyword>
<accession>A0A2R6S1X6</accession>
<keyword evidence="3" id="KW-0378">Hydrolase</keyword>
<dbReference type="PANTHER" id="PTHR14969:SF28">
    <property type="entry name" value="DIHYDROSPHINGOSINE 1-PHOSPHATE PHOSPHATASE LCB3-RELATED"/>
    <property type="match status" value="1"/>
</dbReference>
<feature type="transmembrane region" description="Helical" evidence="8">
    <location>
        <begin position="199"/>
        <end position="219"/>
    </location>
</feature>
<comment type="subcellular location">
    <subcellularLocation>
        <location evidence="1">Endoplasmic reticulum membrane</location>
        <topology evidence="1">Multi-pass membrane protein</topology>
    </subcellularLocation>
</comment>
<feature type="domain" description="Phosphatidic acid phosphatase type 2/haloperoxidase" evidence="9">
    <location>
        <begin position="93"/>
        <end position="217"/>
    </location>
</feature>
<reference evidence="10 11" key="1">
    <citation type="submission" date="2017-07" db="EMBL/GenBank/DDBJ databases">
        <title>An improved, manually edited Actinidia chinensis var. chinensis (kiwifruit) genome highlights the challenges associated with draft genomes and gene prediction in plants.</title>
        <authorList>
            <person name="Pilkington S."/>
            <person name="Crowhurst R."/>
            <person name="Hilario E."/>
            <person name="Nardozza S."/>
            <person name="Fraser L."/>
            <person name="Peng Y."/>
            <person name="Gunaseelan K."/>
            <person name="Simpson R."/>
            <person name="Tahir J."/>
            <person name="Deroles S."/>
            <person name="Templeton K."/>
            <person name="Luo Z."/>
            <person name="Davy M."/>
            <person name="Cheng C."/>
            <person name="Mcneilage M."/>
            <person name="Scaglione D."/>
            <person name="Liu Y."/>
            <person name="Zhang Q."/>
            <person name="Datson P."/>
            <person name="De Silva N."/>
            <person name="Gardiner S."/>
            <person name="Bassett H."/>
            <person name="Chagne D."/>
            <person name="Mccallum J."/>
            <person name="Dzierzon H."/>
            <person name="Deng C."/>
            <person name="Wang Y.-Y."/>
            <person name="Barron N."/>
            <person name="Manako K."/>
            <person name="Bowen J."/>
            <person name="Foster T."/>
            <person name="Erridge Z."/>
            <person name="Tiffin H."/>
            <person name="Waite C."/>
            <person name="Davies K."/>
            <person name="Grierson E."/>
            <person name="Laing W."/>
            <person name="Kirk R."/>
            <person name="Chen X."/>
            <person name="Wood M."/>
            <person name="Montefiori M."/>
            <person name="Brummell D."/>
            <person name="Schwinn K."/>
            <person name="Catanach A."/>
            <person name="Fullerton C."/>
            <person name="Li D."/>
            <person name="Meiyalaghan S."/>
            <person name="Nieuwenhuizen N."/>
            <person name="Read N."/>
            <person name="Prakash R."/>
            <person name="Hunter D."/>
            <person name="Zhang H."/>
            <person name="Mckenzie M."/>
            <person name="Knabel M."/>
            <person name="Harris A."/>
            <person name="Allan A."/>
            <person name="Chen A."/>
            <person name="Janssen B."/>
            <person name="Plunkett B."/>
            <person name="Dwamena C."/>
            <person name="Voogd C."/>
            <person name="Leif D."/>
            <person name="Lafferty D."/>
            <person name="Souleyre E."/>
            <person name="Varkonyi-Gasic E."/>
            <person name="Gambi F."/>
            <person name="Hanley J."/>
            <person name="Yao J.-L."/>
            <person name="Cheung J."/>
            <person name="David K."/>
            <person name="Warren B."/>
            <person name="Marsh K."/>
            <person name="Snowden K."/>
            <person name="Lin-Wang K."/>
            <person name="Brian L."/>
            <person name="Martinez-Sanchez M."/>
            <person name="Wang M."/>
            <person name="Ileperuma N."/>
            <person name="Macnee N."/>
            <person name="Campin R."/>
            <person name="Mcatee P."/>
            <person name="Drummond R."/>
            <person name="Espley R."/>
            <person name="Ireland H."/>
            <person name="Wu R."/>
            <person name="Atkinson R."/>
            <person name="Karunairetnam S."/>
            <person name="Bulley S."/>
            <person name="Chunkath S."/>
            <person name="Hanley Z."/>
            <person name="Storey R."/>
            <person name="Thrimawithana A."/>
            <person name="Thomson S."/>
            <person name="David C."/>
            <person name="Testolin R."/>
        </authorList>
    </citation>
    <scope>NUCLEOTIDE SEQUENCE [LARGE SCALE GENOMIC DNA]</scope>
    <source>
        <strain evidence="11">cv. Red5</strain>
        <tissue evidence="10">Young leaf</tissue>
    </source>
</reference>
<dbReference type="FunCoup" id="A0A2R6S1X6">
    <property type="interactions" value="1507"/>
</dbReference>
<dbReference type="Gramene" id="PSS36285">
    <property type="protein sequence ID" value="PSS36285"/>
    <property type="gene ID" value="CEY00_Acc00795"/>
</dbReference>
<dbReference type="OMA" id="LSSCYVP"/>
<reference evidence="11" key="2">
    <citation type="journal article" date="2018" name="BMC Genomics">
        <title>A manually annotated Actinidia chinensis var. chinensis (kiwifruit) genome highlights the challenges associated with draft genomes and gene prediction in plants.</title>
        <authorList>
            <person name="Pilkington S.M."/>
            <person name="Crowhurst R."/>
            <person name="Hilario E."/>
            <person name="Nardozza S."/>
            <person name="Fraser L."/>
            <person name="Peng Y."/>
            <person name="Gunaseelan K."/>
            <person name="Simpson R."/>
            <person name="Tahir J."/>
            <person name="Deroles S.C."/>
            <person name="Templeton K."/>
            <person name="Luo Z."/>
            <person name="Davy M."/>
            <person name="Cheng C."/>
            <person name="McNeilage M."/>
            <person name="Scaglione D."/>
            <person name="Liu Y."/>
            <person name="Zhang Q."/>
            <person name="Datson P."/>
            <person name="De Silva N."/>
            <person name="Gardiner S.E."/>
            <person name="Bassett H."/>
            <person name="Chagne D."/>
            <person name="McCallum J."/>
            <person name="Dzierzon H."/>
            <person name="Deng C."/>
            <person name="Wang Y.Y."/>
            <person name="Barron L."/>
            <person name="Manako K."/>
            <person name="Bowen J."/>
            <person name="Foster T.M."/>
            <person name="Erridge Z.A."/>
            <person name="Tiffin H."/>
            <person name="Waite C.N."/>
            <person name="Davies K.M."/>
            <person name="Grierson E.P."/>
            <person name="Laing W.A."/>
            <person name="Kirk R."/>
            <person name="Chen X."/>
            <person name="Wood M."/>
            <person name="Montefiori M."/>
            <person name="Brummell D.A."/>
            <person name="Schwinn K.E."/>
            <person name="Catanach A."/>
            <person name="Fullerton C."/>
            <person name="Li D."/>
            <person name="Meiyalaghan S."/>
            <person name="Nieuwenhuizen N."/>
            <person name="Read N."/>
            <person name="Prakash R."/>
            <person name="Hunter D."/>
            <person name="Zhang H."/>
            <person name="McKenzie M."/>
            <person name="Knabel M."/>
            <person name="Harris A."/>
            <person name="Allan A.C."/>
            <person name="Gleave A."/>
            <person name="Chen A."/>
            <person name="Janssen B.J."/>
            <person name="Plunkett B."/>
            <person name="Ampomah-Dwamena C."/>
            <person name="Voogd C."/>
            <person name="Leif D."/>
            <person name="Lafferty D."/>
            <person name="Souleyre E.J.F."/>
            <person name="Varkonyi-Gasic E."/>
            <person name="Gambi F."/>
            <person name="Hanley J."/>
            <person name="Yao J.L."/>
            <person name="Cheung J."/>
            <person name="David K.M."/>
            <person name="Warren B."/>
            <person name="Marsh K."/>
            <person name="Snowden K.C."/>
            <person name="Lin-Wang K."/>
            <person name="Brian L."/>
            <person name="Martinez-Sanchez M."/>
            <person name="Wang M."/>
            <person name="Ileperuma N."/>
            <person name="Macnee N."/>
            <person name="Campin R."/>
            <person name="McAtee P."/>
            <person name="Drummond R.S.M."/>
            <person name="Espley R.V."/>
            <person name="Ireland H.S."/>
            <person name="Wu R."/>
            <person name="Atkinson R.G."/>
            <person name="Karunairetnam S."/>
            <person name="Bulley S."/>
            <person name="Chunkath S."/>
            <person name="Hanley Z."/>
            <person name="Storey R."/>
            <person name="Thrimawithana A.H."/>
            <person name="Thomson S."/>
            <person name="David C."/>
            <person name="Testolin R."/>
            <person name="Huang H."/>
            <person name="Hellens R.P."/>
            <person name="Schaffer R.J."/>
        </authorList>
    </citation>
    <scope>NUCLEOTIDE SEQUENCE [LARGE SCALE GENOMIC DNA]</scope>
    <source>
        <strain evidence="11">cv. Red5</strain>
    </source>
</reference>
<evidence type="ECO:0000256" key="5">
    <source>
        <dbReference type="ARBA" id="ARBA00022989"/>
    </source>
</evidence>
<dbReference type="AlphaFoldDB" id="A0A2R6S1X6"/>
<feature type="transmembrane region" description="Helical" evidence="8">
    <location>
        <begin position="63"/>
        <end position="86"/>
    </location>
</feature>